<keyword evidence="3" id="KW-1185">Reference proteome</keyword>
<dbReference type="PANTHER" id="PTHR37318:SF1">
    <property type="entry name" value="BSL7504 PROTEIN"/>
    <property type="match status" value="1"/>
</dbReference>
<reference evidence="2 3" key="1">
    <citation type="submission" date="2019-08" db="EMBL/GenBank/DDBJ databases">
        <title>Pedobacter sp. nov., isolated from Han river, South Korea.</title>
        <authorList>
            <person name="Lee D.-H."/>
            <person name="Kim Y.-S."/>
            <person name="Hwang E.-M."/>
            <person name="Le Tran T.C."/>
            <person name="Cha C.-J."/>
        </authorList>
    </citation>
    <scope>NUCLEOTIDE SEQUENCE [LARGE SCALE GENOMIC DNA]</scope>
    <source>
        <strain evidence="2 3">CJ43</strain>
    </source>
</reference>
<dbReference type="InterPro" id="IPR027395">
    <property type="entry name" value="WH_DNA-bd_dom"/>
</dbReference>
<dbReference type="EMBL" id="CP043329">
    <property type="protein sequence ID" value="QEK53147.1"/>
    <property type="molecule type" value="Genomic_DNA"/>
</dbReference>
<proteinExistence type="predicted"/>
<protein>
    <submittedName>
        <fullName evidence="2">Transcriptional regulator</fullName>
    </submittedName>
</protein>
<accession>A0A5C0VLW8</accession>
<dbReference type="InterPro" id="IPR036390">
    <property type="entry name" value="WH_DNA-bd_sf"/>
</dbReference>
<evidence type="ECO:0000313" key="3">
    <source>
        <dbReference type="Proteomes" id="UP000323653"/>
    </source>
</evidence>
<dbReference type="KEGG" id="pej:FYC62_16770"/>
<dbReference type="RefSeq" id="WP_149075773.1">
    <property type="nucleotide sequence ID" value="NZ_CP043329.1"/>
</dbReference>
<organism evidence="2 3">
    <name type="scientific">Pedobacter aquae</name>
    <dbReference type="NCBI Taxonomy" id="2605747"/>
    <lineage>
        <taxon>Bacteria</taxon>
        <taxon>Pseudomonadati</taxon>
        <taxon>Bacteroidota</taxon>
        <taxon>Sphingobacteriia</taxon>
        <taxon>Sphingobacteriales</taxon>
        <taxon>Sphingobacteriaceae</taxon>
        <taxon>Pedobacter</taxon>
    </lineage>
</organism>
<gene>
    <name evidence="2" type="ORF">FYC62_16770</name>
</gene>
<evidence type="ECO:0000313" key="2">
    <source>
        <dbReference type="EMBL" id="QEK53147.1"/>
    </source>
</evidence>
<evidence type="ECO:0000259" key="1">
    <source>
        <dbReference type="Pfam" id="PF13601"/>
    </source>
</evidence>
<dbReference type="InterPro" id="IPR036388">
    <property type="entry name" value="WH-like_DNA-bd_sf"/>
</dbReference>
<dbReference type="Pfam" id="PF13601">
    <property type="entry name" value="HTH_34"/>
    <property type="match status" value="1"/>
</dbReference>
<name>A0A5C0VLW8_9SPHI</name>
<dbReference type="Proteomes" id="UP000323653">
    <property type="component" value="Chromosome"/>
</dbReference>
<dbReference type="GO" id="GO:0006355">
    <property type="term" value="P:regulation of DNA-templated transcription"/>
    <property type="evidence" value="ECO:0007669"/>
    <property type="project" value="UniProtKB-ARBA"/>
</dbReference>
<dbReference type="PANTHER" id="PTHR37318">
    <property type="entry name" value="BSL7504 PROTEIN"/>
    <property type="match status" value="1"/>
</dbReference>
<dbReference type="InterPro" id="IPR011991">
    <property type="entry name" value="ArsR-like_HTH"/>
</dbReference>
<dbReference type="SUPFAM" id="SSF46785">
    <property type="entry name" value="Winged helix' DNA-binding domain"/>
    <property type="match status" value="1"/>
</dbReference>
<dbReference type="AlphaFoldDB" id="A0A5C0VLW8"/>
<dbReference type="CDD" id="cd00090">
    <property type="entry name" value="HTH_ARSR"/>
    <property type="match status" value="1"/>
</dbReference>
<sequence>MKEVLKDLDKAFENRIRLGIMSALVVNDYIDYTSLKELLDVTDGNLASHLKSLEKCGYVSYEKAFVDRKPNTNYTATEKGKEAFIKHIKAIEQLLQ</sequence>
<dbReference type="Gene3D" id="1.10.10.10">
    <property type="entry name" value="Winged helix-like DNA-binding domain superfamily/Winged helix DNA-binding domain"/>
    <property type="match status" value="1"/>
</dbReference>
<feature type="domain" description="Winged helix DNA-binding" evidence="1">
    <location>
        <begin position="16"/>
        <end position="95"/>
    </location>
</feature>